<accession>A0A8H6RZ41</accession>
<keyword evidence="3" id="KW-1185">Reference proteome</keyword>
<comment type="caution">
    <text evidence="2">The sequence shown here is derived from an EMBL/GenBank/DDBJ whole genome shotgun (WGS) entry which is preliminary data.</text>
</comment>
<dbReference type="Gene3D" id="1.20.1280.50">
    <property type="match status" value="1"/>
</dbReference>
<gene>
    <name evidence="2" type="ORF">HMN09_01322400</name>
</gene>
<evidence type="ECO:0000313" key="3">
    <source>
        <dbReference type="Proteomes" id="UP000613580"/>
    </source>
</evidence>
<dbReference type="Pfam" id="PF12937">
    <property type="entry name" value="F-box-like"/>
    <property type="match status" value="1"/>
</dbReference>
<protein>
    <submittedName>
        <fullName evidence="2">F-box domain-containing protein</fullName>
    </submittedName>
</protein>
<dbReference type="AlphaFoldDB" id="A0A8H6RZ41"/>
<dbReference type="InterPro" id="IPR001810">
    <property type="entry name" value="F-box_dom"/>
</dbReference>
<dbReference type="OrthoDB" id="3365698at2759"/>
<proteinExistence type="predicted"/>
<organism evidence="2 3">
    <name type="scientific">Mycena chlorophos</name>
    <name type="common">Agaric fungus</name>
    <name type="synonym">Agaricus chlorophos</name>
    <dbReference type="NCBI Taxonomy" id="658473"/>
    <lineage>
        <taxon>Eukaryota</taxon>
        <taxon>Fungi</taxon>
        <taxon>Dikarya</taxon>
        <taxon>Basidiomycota</taxon>
        <taxon>Agaricomycotina</taxon>
        <taxon>Agaricomycetes</taxon>
        <taxon>Agaricomycetidae</taxon>
        <taxon>Agaricales</taxon>
        <taxon>Marasmiineae</taxon>
        <taxon>Mycenaceae</taxon>
        <taxon>Mycena</taxon>
    </lineage>
</organism>
<name>A0A8H6RZ41_MYCCL</name>
<sequence>MLTDPEASQYAKIRASRDQLVGTVYDWPPLWARNAPLSDEELQAARRNLALARSQLKAIEALGPLSLRVENHFLGRARLWLENKISLYENLGLRSFPNEILVLIFQHAYADVEPQHRFALGHPLRNISQVCRRWHWVVMGNPLLWTEIIQPPSSSHAMLDLMGLQLVRSANAPLSIRMRLSEDDADDAEFIAVVGRAADRWHDADLILSPFSLDALLQVGPFPKLKKLQFDLACGMDYDGEETTPEDPPPLGNVVFPALEELDICLADLECASFVLQTFADTFSRLRNINFDKCSAAQIIPILPSFEPSCRVSFSRNKSEAATLPTNTSAVVLRVYSLEFDACDSAFIHTIFGHIMDAPFLKSLKITAPGKIFACDNLIRALHDARFKLDTLHLCASDARTSPFGPLVHFADIKRILRAASVRSVTALTLHMSFSEYLEDVVSMFHKETRVGSRTPVLVPALRSLAILDDEQRERWAVDPVSGGTVVALQACRAGVLEELRMRMWPYKCERGSVRWRDLRAKGLVVYESV</sequence>
<reference evidence="2" key="1">
    <citation type="submission" date="2020-05" db="EMBL/GenBank/DDBJ databases">
        <title>Mycena genomes resolve the evolution of fungal bioluminescence.</title>
        <authorList>
            <person name="Tsai I.J."/>
        </authorList>
    </citation>
    <scope>NUCLEOTIDE SEQUENCE</scope>
    <source>
        <strain evidence="2">110903Hualien_Pintung</strain>
    </source>
</reference>
<evidence type="ECO:0000259" key="1">
    <source>
        <dbReference type="Pfam" id="PF12937"/>
    </source>
</evidence>
<evidence type="ECO:0000313" key="2">
    <source>
        <dbReference type="EMBL" id="KAF7289603.1"/>
    </source>
</evidence>
<dbReference type="EMBL" id="JACAZE010000028">
    <property type="protein sequence ID" value="KAF7289603.1"/>
    <property type="molecule type" value="Genomic_DNA"/>
</dbReference>
<dbReference type="Proteomes" id="UP000613580">
    <property type="component" value="Unassembled WGS sequence"/>
</dbReference>
<feature type="domain" description="F-box" evidence="1">
    <location>
        <begin position="97"/>
        <end position="148"/>
    </location>
</feature>